<dbReference type="GO" id="GO:0008283">
    <property type="term" value="P:cell population proliferation"/>
    <property type="evidence" value="ECO:0007669"/>
    <property type="project" value="UniProtKB-UniRule"/>
</dbReference>
<evidence type="ECO:0000256" key="9">
    <source>
        <dbReference type="RuleBase" id="RU368031"/>
    </source>
</evidence>
<evidence type="ECO:0000256" key="4">
    <source>
        <dbReference type="ARBA" id="ARBA00022525"/>
    </source>
</evidence>
<evidence type="ECO:0000256" key="5">
    <source>
        <dbReference type="ARBA" id="ARBA00022641"/>
    </source>
</evidence>
<reference evidence="10" key="1">
    <citation type="submission" date="2012-05" db="EMBL/GenBank/DDBJ databases">
        <authorList>
            <person name="Krishnakumar V."/>
            <person name="Cheung F."/>
            <person name="Xiao Y."/>
            <person name="Chan A."/>
            <person name="Moskal W.A."/>
            <person name="Town C.D."/>
        </authorList>
    </citation>
    <scope>NUCLEOTIDE SEQUENCE</scope>
</reference>
<evidence type="ECO:0000256" key="2">
    <source>
        <dbReference type="ARBA" id="ARBA00010781"/>
    </source>
</evidence>
<dbReference type="Pfam" id="PF06404">
    <property type="entry name" value="PSK"/>
    <property type="match status" value="1"/>
</dbReference>
<dbReference type="GO" id="GO:0005576">
    <property type="term" value="C:extracellular region"/>
    <property type="evidence" value="ECO:0007669"/>
    <property type="project" value="UniProtKB-SubCell"/>
</dbReference>
<evidence type="ECO:0000256" key="7">
    <source>
        <dbReference type="ARBA" id="ARBA00022782"/>
    </source>
</evidence>
<proteinExistence type="evidence at transcript level"/>
<dbReference type="PANTHER" id="PTHR33285">
    <property type="entry name" value="PHYTOSULFOKINES 3"/>
    <property type="match status" value="1"/>
</dbReference>
<keyword evidence="8 9" id="KW-0339">Growth factor</keyword>
<evidence type="ECO:0000256" key="3">
    <source>
        <dbReference type="ARBA" id="ARBA00022473"/>
    </source>
</evidence>
<comment type="subcellular location">
    <subcellularLocation>
        <location evidence="1 9">Secreted</location>
    </subcellularLocation>
</comment>
<keyword evidence="7 9" id="KW-0221">Differentiation</keyword>
<sequence>MKMWSKVSAILCLALFFFLFLTLTYAARHDPSSSPIISSSTQHGVLEDDKVEMEEENCEGIKEEECLMRRTLVAHTDYIYTQKQKP</sequence>
<evidence type="ECO:0000256" key="6">
    <source>
        <dbReference type="ARBA" id="ARBA00022729"/>
    </source>
</evidence>
<organism evidence="10">
    <name type="scientific">Lotus japonicus</name>
    <name type="common">Lotus corniculatus var. japonicus</name>
    <dbReference type="NCBI Taxonomy" id="34305"/>
    <lineage>
        <taxon>Eukaryota</taxon>
        <taxon>Viridiplantae</taxon>
        <taxon>Streptophyta</taxon>
        <taxon>Embryophyta</taxon>
        <taxon>Tracheophyta</taxon>
        <taxon>Spermatophyta</taxon>
        <taxon>Magnoliopsida</taxon>
        <taxon>eudicotyledons</taxon>
        <taxon>Gunneridae</taxon>
        <taxon>Pentapetalae</taxon>
        <taxon>rosids</taxon>
        <taxon>fabids</taxon>
        <taxon>Fabales</taxon>
        <taxon>Fabaceae</taxon>
        <taxon>Papilionoideae</taxon>
        <taxon>50 kb inversion clade</taxon>
        <taxon>NPAAA clade</taxon>
        <taxon>Hologalegina</taxon>
        <taxon>robinioid clade</taxon>
        <taxon>Loteae</taxon>
        <taxon>Lotus</taxon>
    </lineage>
</organism>
<protein>
    <recommendedName>
        <fullName evidence="9">Phytosulfokine</fullName>
    </recommendedName>
    <component>
        <recommendedName>
            <fullName evidence="9">Phytosulfokine-alpha</fullName>
            <shortName evidence="9">PSK-alpha</shortName>
            <shortName evidence="9">Phytosulfokine-a</shortName>
        </recommendedName>
    </component>
    <component>
        <recommendedName>
            <fullName evidence="9">Phytosulfokine-beta</fullName>
            <shortName evidence="9">PSK-beta</shortName>
            <shortName evidence="9">Phytosulfokine-b</shortName>
        </recommendedName>
    </component>
</protein>
<keyword evidence="3 9" id="KW-0217">Developmental protein</keyword>
<accession>I3SCD7</accession>
<evidence type="ECO:0000256" key="8">
    <source>
        <dbReference type="ARBA" id="ARBA00023030"/>
    </source>
</evidence>
<feature type="signal peptide" evidence="9">
    <location>
        <begin position="1"/>
        <end position="26"/>
    </location>
</feature>
<keyword evidence="6 9" id="KW-0732">Signal</keyword>
<keyword evidence="4 9" id="KW-0964">Secreted</keyword>
<dbReference type="AlphaFoldDB" id="I3SCD7"/>
<comment type="PTM">
    <text evidence="9">PSK-alpha is produced by endopeptidase digestion. PSK-beta is produced from PSK-alpha by exopeptidase digestion.</text>
</comment>
<evidence type="ECO:0000313" key="10">
    <source>
        <dbReference type="EMBL" id="AFK37929.1"/>
    </source>
</evidence>
<feature type="chain" id="PRO_5031597525" description="Phytosulfokine" evidence="9">
    <location>
        <begin position="27"/>
        <end position="86"/>
    </location>
</feature>
<dbReference type="EMBL" id="BT138134">
    <property type="protein sequence ID" value="AFK37929.1"/>
    <property type="molecule type" value="mRNA"/>
</dbReference>
<dbReference type="GO" id="GO:0008083">
    <property type="term" value="F:growth factor activity"/>
    <property type="evidence" value="ECO:0007669"/>
    <property type="project" value="UniProtKB-UniRule"/>
</dbReference>
<keyword evidence="5 9" id="KW-0765">Sulfation</keyword>
<dbReference type="GO" id="GO:0030154">
    <property type="term" value="P:cell differentiation"/>
    <property type="evidence" value="ECO:0007669"/>
    <property type="project" value="UniProtKB-UniRule"/>
</dbReference>
<dbReference type="InterPro" id="IPR009438">
    <property type="entry name" value="Phytosulfokine"/>
</dbReference>
<comment type="function">
    <text evidence="9">Promotes plant cell differentiation, organogenesis and somatic embryogenesis as well as cell proliferation.</text>
</comment>
<dbReference type="PANTHER" id="PTHR33285:SF46">
    <property type="entry name" value="PHYTOSULFOKINE"/>
    <property type="match status" value="1"/>
</dbReference>
<evidence type="ECO:0000256" key="1">
    <source>
        <dbReference type="ARBA" id="ARBA00004613"/>
    </source>
</evidence>
<name>I3SCD7_LOTJA</name>
<comment type="similarity">
    <text evidence="2 9">Belongs to the phytosulfokine family.</text>
</comment>
<comment type="PTM">
    <text evidence="9">Sulfation is important for activity and for the binding to a putative membrane receptor.</text>
</comment>